<organism evidence="5 6">
    <name type="scientific">Anopheles maculatus</name>
    <dbReference type="NCBI Taxonomy" id="74869"/>
    <lineage>
        <taxon>Eukaryota</taxon>
        <taxon>Metazoa</taxon>
        <taxon>Ecdysozoa</taxon>
        <taxon>Arthropoda</taxon>
        <taxon>Hexapoda</taxon>
        <taxon>Insecta</taxon>
        <taxon>Pterygota</taxon>
        <taxon>Neoptera</taxon>
        <taxon>Endopterygota</taxon>
        <taxon>Diptera</taxon>
        <taxon>Nematocera</taxon>
        <taxon>Culicoidea</taxon>
        <taxon>Culicidae</taxon>
        <taxon>Anophelinae</taxon>
        <taxon>Anopheles</taxon>
        <taxon>Anopheles maculatus group</taxon>
    </lineage>
</organism>
<dbReference type="AlphaFoldDB" id="A0A182T0E6"/>
<evidence type="ECO:0000256" key="4">
    <source>
        <dbReference type="SAM" id="SignalP"/>
    </source>
</evidence>
<dbReference type="EnsemblMetazoa" id="AMAM017066-RA">
    <property type="protein sequence ID" value="AMAM017066-PA"/>
    <property type="gene ID" value="AMAM017066"/>
</dbReference>
<dbReference type="InterPro" id="IPR001611">
    <property type="entry name" value="Leu-rich_rpt"/>
</dbReference>
<evidence type="ECO:0008006" key="7">
    <source>
        <dbReference type="Google" id="ProtNLM"/>
    </source>
</evidence>
<dbReference type="InterPro" id="IPR050333">
    <property type="entry name" value="SLRP"/>
</dbReference>
<feature type="signal peptide" evidence="4">
    <location>
        <begin position="1"/>
        <end position="18"/>
    </location>
</feature>
<accession>A0A182T0E6</accession>
<evidence type="ECO:0000256" key="3">
    <source>
        <dbReference type="SAM" id="MobiDB-lite"/>
    </source>
</evidence>
<dbReference type="SUPFAM" id="SSF52058">
    <property type="entry name" value="L domain-like"/>
    <property type="match status" value="1"/>
</dbReference>
<sequence>MGWLIHCYVSLLLSTVTAQNVWPGSSSRYTPTRRPNAQDTHGYRQSYNCKESNLHYDCIFYDVSIDRYPQHPVNFGYGDVRQNNHKNVTFTNSTLRRLPASLLASFQEVEILDLGNLQIETIEERALSHGAYLRELYMGFNNIYNLPASAFISMPLLSKLVLDRNNLRSLPKRIFHHTPNLYALSIANNMLERIDDDTFKQNGALQHLSLSGNTLTHIDLSLIPSLYYGNVSTNQLTTLAIPSAVEVLDASHNRINQVTGPFNNLLTILHLKHNNLTDTAWLQNYPGLVHVDLSYNELEHLTNQNFSNMKQLEK</sequence>
<dbReference type="Gene3D" id="3.80.10.10">
    <property type="entry name" value="Ribonuclease Inhibitor"/>
    <property type="match status" value="1"/>
</dbReference>
<proteinExistence type="predicted"/>
<dbReference type="Pfam" id="PF00560">
    <property type="entry name" value="LRR_1"/>
    <property type="match status" value="1"/>
</dbReference>
<feature type="chain" id="PRO_5008136321" description="Leucine rich immune protein (Coil-less)" evidence="4">
    <location>
        <begin position="19"/>
        <end position="314"/>
    </location>
</feature>
<evidence type="ECO:0000313" key="5">
    <source>
        <dbReference type="EnsemblMetazoa" id="AMAM017066-PA"/>
    </source>
</evidence>
<evidence type="ECO:0000313" key="6">
    <source>
        <dbReference type="Proteomes" id="UP000075901"/>
    </source>
</evidence>
<name>A0A182T0E6_9DIPT</name>
<dbReference type="InterPro" id="IPR003591">
    <property type="entry name" value="Leu-rich_rpt_typical-subtyp"/>
</dbReference>
<evidence type="ECO:0000256" key="1">
    <source>
        <dbReference type="ARBA" id="ARBA00022614"/>
    </source>
</evidence>
<keyword evidence="6" id="KW-1185">Reference proteome</keyword>
<dbReference type="InterPro" id="IPR032675">
    <property type="entry name" value="LRR_dom_sf"/>
</dbReference>
<reference evidence="5" key="2">
    <citation type="submission" date="2020-05" db="UniProtKB">
        <authorList>
            <consortium name="EnsemblMetazoa"/>
        </authorList>
    </citation>
    <scope>IDENTIFICATION</scope>
    <source>
        <strain evidence="5">maculatus3</strain>
    </source>
</reference>
<keyword evidence="2" id="KW-0677">Repeat</keyword>
<keyword evidence="4" id="KW-0732">Signal</keyword>
<evidence type="ECO:0000256" key="2">
    <source>
        <dbReference type="ARBA" id="ARBA00022737"/>
    </source>
</evidence>
<dbReference type="PANTHER" id="PTHR45712">
    <property type="entry name" value="AGAP008170-PA"/>
    <property type="match status" value="1"/>
</dbReference>
<feature type="region of interest" description="Disordered" evidence="3">
    <location>
        <begin position="24"/>
        <end position="43"/>
    </location>
</feature>
<dbReference type="PANTHER" id="PTHR45712:SF22">
    <property type="entry name" value="INSULIN-LIKE GROWTH FACTOR-BINDING PROTEIN COMPLEX ACID LABILE SUBUNIT"/>
    <property type="match status" value="1"/>
</dbReference>
<dbReference type="Pfam" id="PF13855">
    <property type="entry name" value="LRR_8"/>
    <property type="match status" value="1"/>
</dbReference>
<keyword evidence="1" id="KW-0433">Leucine-rich repeat</keyword>
<reference evidence="6" key="1">
    <citation type="submission" date="2013-09" db="EMBL/GenBank/DDBJ databases">
        <title>The Genome Sequence of Anopheles maculatus species B.</title>
        <authorList>
            <consortium name="The Broad Institute Genomics Platform"/>
            <person name="Neafsey D.E."/>
            <person name="Besansky N."/>
            <person name="Howell P."/>
            <person name="Walton C."/>
            <person name="Young S.K."/>
            <person name="Zeng Q."/>
            <person name="Gargeya S."/>
            <person name="Fitzgerald M."/>
            <person name="Haas B."/>
            <person name="Abouelleil A."/>
            <person name="Allen A.W."/>
            <person name="Alvarado L."/>
            <person name="Arachchi H.M."/>
            <person name="Berlin A.M."/>
            <person name="Chapman S.B."/>
            <person name="Gainer-Dewar J."/>
            <person name="Goldberg J."/>
            <person name="Griggs A."/>
            <person name="Gujja S."/>
            <person name="Hansen M."/>
            <person name="Howarth C."/>
            <person name="Imamovic A."/>
            <person name="Ireland A."/>
            <person name="Larimer J."/>
            <person name="McCowan C."/>
            <person name="Murphy C."/>
            <person name="Pearson M."/>
            <person name="Poon T.W."/>
            <person name="Priest M."/>
            <person name="Roberts A."/>
            <person name="Saif S."/>
            <person name="Shea T."/>
            <person name="Sisk P."/>
            <person name="Sykes S."/>
            <person name="Wortman J."/>
            <person name="Nusbaum C."/>
            <person name="Birren B."/>
        </authorList>
    </citation>
    <scope>NUCLEOTIDE SEQUENCE [LARGE SCALE GENOMIC DNA]</scope>
    <source>
        <strain evidence="6">maculatus3</strain>
    </source>
</reference>
<dbReference type="Proteomes" id="UP000075901">
    <property type="component" value="Unassembled WGS sequence"/>
</dbReference>
<dbReference type="SMART" id="SM00369">
    <property type="entry name" value="LRR_TYP"/>
    <property type="match status" value="6"/>
</dbReference>
<protein>
    <recommendedName>
        <fullName evidence="7">Leucine rich immune protein (Coil-less)</fullName>
    </recommendedName>
</protein>
<dbReference type="VEuPathDB" id="VectorBase:AMAM017066"/>